<feature type="signal peptide" evidence="1">
    <location>
        <begin position="1"/>
        <end position="19"/>
    </location>
</feature>
<keyword evidence="1" id="KW-0732">Signal</keyword>
<evidence type="ECO:0000313" key="3">
    <source>
        <dbReference type="EMBL" id="QGY02392.1"/>
    </source>
</evidence>
<dbReference type="EMBL" id="CP043538">
    <property type="protein sequence ID" value="QGY02392.1"/>
    <property type="molecule type" value="Genomic_DNA"/>
</dbReference>
<dbReference type="AlphaFoldDB" id="A0A6B9FK58"/>
<dbReference type="KEGG" id="mmes:MMSR116_11285"/>
<dbReference type="Gene3D" id="1.10.890.40">
    <property type="match status" value="1"/>
</dbReference>
<organism evidence="3 4">
    <name type="scientific">Methylobacterium mesophilicum SR1.6/6</name>
    <dbReference type="NCBI Taxonomy" id="908290"/>
    <lineage>
        <taxon>Bacteria</taxon>
        <taxon>Pseudomonadati</taxon>
        <taxon>Pseudomonadota</taxon>
        <taxon>Alphaproteobacteria</taxon>
        <taxon>Hyphomicrobiales</taxon>
        <taxon>Methylobacteriaceae</taxon>
        <taxon>Methylobacterium</taxon>
    </lineage>
</organism>
<evidence type="ECO:0000259" key="2">
    <source>
        <dbReference type="Pfam" id="PF18602"/>
    </source>
</evidence>
<evidence type="ECO:0000256" key="1">
    <source>
        <dbReference type="SAM" id="SignalP"/>
    </source>
</evidence>
<reference evidence="3 4" key="2">
    <citation type="journal article" date="2013" name="Genome Announc.">
        <title>Draft Genome Sequence of Methylobacterium mesophilicum Strain SR1.6/6, Isolated from Citrus sinensis.</title>
        <authorList>
            <person name="Marinho Almeida D."/>
            <person name="Dini-Andreote F."/>
            <person name="Camargo Neves A.A."/>
            <person name="Juca Ramos R.T."/>
            <person name="Andreote F.D."/>
            <person name="Carneiro A.R."/>
            <person name="Oliveira de Souza Lima A."/>
            <person name="Caracciolo Gomes de Sa P.H."/>
            <person name="Ribeiro Barbosa M.S."/>
            <person name="Araujo W.L."/>
            <person name="Silva A."/>
        </authorList>
    </citation>
    <scope>NUCLEOTIDE SEQUENCE [LARGE SCALE GENOMIC DNA]</scope>
    <source>
        <strain evidence="3 4">SR1.6/6</strain>
    </source>
</reference>
<evidence type="ECO:0000313" key="4">
    <source>
        <dbReference type="Proteomes" id="UP000012488"/>
    </source>
</evidence>
<proteinExistence type="predicted"/>
<name>A0A6B9FK58_9HYPH</name>
<gene>
    <name evidence="3" type="ORF">MMSR116_11285</name>
</gene>
<protein>
    <recommendedName>
        <fullName evidence="2">Rap1a immunity protein domain-containing protein</fullName>
    </recommendedName>
</protein>
<dbReference type="Proteomes" id="UP000012488">
    <property type="component" value="Chromosome"/>
</dbReference>
<reference evidence="3 4" key="1">
    <citation type="journal article" date="2012" name="Genet. Mol. Biol.">
        <title>Analysis of 16S rRNA and mxaF genes revealing insights into Methylobacterium niche-specific plant association.</title>
        <authorList>
            <person name="Dourado M.N."/>
            <person name="Andreote F.D."/>
            <person name="Dini-Andreote F."/>
            <person name="Conti R."/>
            <person name="Araujo J.M."/>
            <person name="Araujo W.L."/>
        </authorList>
    </citation>
    <scope>NUCLEOTIDE SEQUENCE [LARGE SCALE GENOMIC DNA]</scope>
    <source>
        <strain evidence="3 4">SR1.6/6</strain>
    </source>
</reference>
<feature type="chain" id="PRO_5025588876" description="Rap1a immunity protein domain-containing protein" evidence="1">
    <location>
        <begin position="20"/>
        <end position="106"/>
    </location>
</feature>
<dbReference type="Pfam" id="PF18602">
    <property type="entry name" value="Rap1a"/>
    <property type="match status" value="1"/>
</dbReference>
<dbReference type="InterPro" id="IPR041238">
    <property type="entry name" value="Rap1a"/>
</dbReference>
<feature type="domain" description="Rap1a immunity protein" evidence="2">
    <location>
        <begin position="24"/>
        <end position="103"/>
    </location>
</feature>
<sequence>MKPLAAVLALALLTTPVDAKNLDGERLHEMCASPDLSLYVAYYAAGLAQGAALAKQNNFCIPTTVNMQQMADVACKFVALNQNTWQHSAGTVVTNSFSNAWPCPKR</sequence>
<accession>A0A6B9FK58</accession>
<dbReference type="RefSeq" id="WP_039892450.1">
    <property type="nucleotide sequence ID" value="NZ_CP043538.1"/>
</dbReference>